<reference evidence="2 3" key="1">
    <citation type="submission" date="2022-04" db="EMBL/GenBank/DDBJ databases">
        <title>Spirosoma sp. strain RP8 genome sequencing and assembly.</title>
        <authorList>
            <person name="Jung Y."/>
        </authorList>
    </citation>
    <scope>NUCLEOTIDE SEQUENCE [LARGE SCALE GENOMIC DNA]</scope>
    <source>
        <strain evidence="2 3">RP8</strain>
    </source>
</reference>
<gene>
    <name evidence="2" type="ORF">M0L20_25775</name>
</gene>
<protein>
    <recommendedName>
        <fullName evidence="4">ParB N-terminal domain-containing protein</fullName>
    </recommendedName>
</protein>
<organism evidence="2 3">
    <name type="scientific">Spirosoma liriopis</name>
    <dbReference type="NCBI Taxonomy" id="2937440"/>
    <lineage>
        <taxon>Bacteria</taxon>
        <taxon>Pseudomonadati</taxon>
        <taxon>Bacteroidota</taxon>
        <taxon>Cytophagia</taxon>
        <taxon>Cytophagales</taxon>
        <taxon>Cytophagaceae</taxon>
        <taxon>Spirosoma</taxon>
    </lineage>
</organism>
<sequence>MAKLNLQSAIHKNVKTTLSNAFSSTEHIKQQIAILDELRGWIPAPTPDEYKQLELNIAANGCRDSLILWETTQQQVYPDSPNPNHSLYVLVDGHNRYQICKSRNISFNIQLMDFTDLKSVKDFMIDLQLGRRNLTPQQITYFRGLRYLNEKTEKGKYDRRSEFNKVDESLQSKVANKTITSEKVESTAEKLAIEYNVGRNTILRDAEYAAGVEQLTPELKQSILTGLVKVEKAQLQKLSKIQLDQPIHSIDALKQIVVGSEKSSSVLPDKKQLREKTESELNELMRELIQEKVLTRKRIEQLIEKASQLKTVI</sequence>
<evidence type="ECO:0000256" key="1">
    <source>
        <dbReference type="SAM" id="Coils"/>
    </source>
</evidence>
<evidence type="ECO:0008006" key="4">
    <source>
        <dbReference type="Google" id="ProtNLM"/>
    </source>
</evidence>
<keyword evidence="1" id="KW-0175">Coiled coil</keyword>
<evidence type="ECO:0000313" key="2">
    <source>
        <dbReference type="EMBL" id="MCK8495301.1"/>
    </source>
</evidence>
<accession>A0ABT0HT03</accession>
<keyword evidence="3" id="KW-1185">Reference proteome</keyword>
<dbReference type="RefSeq" id="WP_248480040.1">
    <property type="nucleotide sequence ID" value="NZ_JALPRF010000007.1"/>
</dbReference>
<evidence type="ECO:0000313" key="3">
    <source>
        <dbReference type="Proteomes" id="UP001202180"/>
    </source>
</evidence>
<dbReference type="EMBL" id="JALPRF010000007">
    <property type="protein sequence ID" value="MCK8495301.1"/>
    <property type="molecule type" value="Genomic_DNA"/>
</dbReference>
<comment type="caution">
    <text evidence="2">The sequence shown here is derived from an EMBL/GenBank/DDBJ whole genome shotgun (WGS) entry which is preliminary data.</text>
</comment>
<proteinExistence type="predicted"/>
<dbReference type="Proteomes" id="UP001202180">
    <property type="component" value="Unassembled WGS sequence"/>
</dbReference>
<feature type="coiled-coil region" evidence="1">
    <location>
        <begin position="267"/>
        <end position="305"/>
    </location>
</feature>
<name>A0ABT0HT03_9BACT</name>